<feature type="compositionally biased region" description="Polar residues" evidence="1">
    <location>
        <begin position="308"/>
        <end position="356"/>
    </location>
</feature>
<dbReference type="AlphaFoldDB" id="A0A2U1M4M3"/>
<dbReference type="InterPro" id="IPR007679">
    <property type="entry name" value="DUF569"/>
</dbReference>
<dbReference type="PANTHER" id="PTHR31205:SF69">
    <property type="entry name" value="ACTIN CROSS-LINKING PROTEIN (DUF569)"/>
    <property type="match status" value="1"/>
</dbReference>
<dbReference type="CDD" id="cd23340">
    <property type="entry name" value="beta-trefoil_FSCN_ACP-like"/>
    <property type="match status" value="1"/>
</dbReference>
<dbReference type="OrthoDB" id="10259868at2759"/>
<feature type="domain" description="PB1-like" evidence="3">
    <location>
        <begin position="199"/>
        <end position="295"/>
    </location>
</feature>
<name>A0A2U1M4M3_ARTAN</name>
<feature type="compositionally biased region" description="Acidic residues" evidence="1">
    <location>
        <begin position="374"/>
        <end position="389"/>
    </location>
</feature>
<dbReference type="SUPFAM" id="SSF50405">
    <property type="entry name" value="Actin-crosslinking proteins"/>
    <property type="match status" value="1"/>
</dbReference>
<feature type="region of interest" description="Disordered" evidence="1">
    <location>
        <begin position="181"/>
        <end position="212"/>
    </location>
</feature>
<dbReference type="Pfam" id="PF04601">
    <property type="entry name" value="DUF569"/>
    <property type="match status" value="1"/>
</dbReference>
<dbReference type="STRING" id="35608.A0A2U1M4M3"/>
<evidence type="ECO:0000259" key="3">
    <source>
        <dbReference type="Pfam" id="PF26130"/>
    </source>
</evidence>
<evidence type="ECO:0000256" key="1">
    <source>
        <dbReference type="SAM" id="MobiDB-lite"/>
    </source>
</evidence>
<reference evidence="4 5" key="1">
    <citation type="journal article" date="2018" name="Mol. Plant">
        <title>The genome of Artemisia annua provides insight into the evolution of Asteraceae family and artemisinin biosynthesis.</title>
        <authorList>
            <person name="Shen Q."/>
            <person name="Zhang L."/>
            <person name="Liao Z."/>
            <person name="Wang S."/>
            <person name="Yan T."/>
            <person name="Shi P."/>
            <person name="Liu M."/>
            <person name="Fu X."/>
            <person name="Pan Q."/>
            <person name="Wang Y."/>
            <person name="Lv Z."/>
            <person name="Lu X."/>
            <person name="Zhang F."/>
            <person name="Jiang W."/>
            <person name="Ma Y."/>
            <person name="Chen M."/>
            <person name="Hao X."/>
            <person name="Li L."/>
            <person name="Tang Y."/>
            <person name="Lv G."/>
            <person name="Zhou Y."/>
            <person name="Sun X."/>
            <person name="Brodelius P.E."/>
            <person name="Rose J.K.C."/>
            <person name="Tang K."/>
        </authorList>
    </citation>
    <scope>NUCLEOTIDE SEQUENCE [LARGE SCALE GENOMIC DNA]</scope>
    <source>
        <strain evidence="5">cv. Huhao1</strain>
        <tissue evidence="4">Leaf</tissue>
    </source>
</reference>
<organism evidence="4 5">
    <name type="scientific">Artemisia annua</name>
    <name type="common">Sweet wormwood</name>
    <dbReference type="NCBI Taxonomy" id="35608"/>
    <lineage>
        <taxon>Eukaryota</taxon>
        <taxon>Viridiplantae</taxon>
        <taxon>Streptophyta</taxon>
        <taxon>Embryophyta</taxon>
        <taxon>Tracheophyta</taxon>
        <taxon>Spermatophyta</taxon>
        <taxon>Magnoliopsida</taxon>
        <taxon>eudicotyledons</taxon>
        <taxon>Gunneridae</taxon>
        <taxon>Pentapetalae</taxon>
        <taxon>asterids</taxon>
        <taxon>campanulids</taxon>
        <taxon>Asterales</taxon>
        <taxon>Asteraceae</taxon>
        <taxon>Asteroideae</taxon>
        <taxon>Anthemideae</taxon>
        <taxon>Artemisiinae</taxon>
        <taxon>Artemisia</taxon>
    </lineage>
</organism>
<keyword evidence="5" id="KW-1185">Reference proteome</keyword>
<proteinExistence type="predicted"/>
<sequence length="457" mass="51503">MDIFRNDMIIRLKNVQDKYLIAQQDEQSVSKSRNGFTKNAQWKVEVNDEDSLYLKSCYGKYLTASNQPLIPGMTARNLRVTQTQPEKKNTSHLWLPVGQPEQREPHTMWLRTLHGSYLQTHSGPPPLGNMITHDLLRKDGPNPLSKKILWHIEIVDSPSDTWKQSESIVSKMLLGMKSFVPVKQKDNDQQNTGSKDEKETKKLNHGGAFTSPPNHRYRGGKVNCFDDVDTDSFSVTEISTMLRELGYLNQCLQFYYKIPNANLDNGLIPLKTDKDVLGMSKYVNTCKVIDVFFDHKVDEVIFANKNGTDLGNENTGIGESSSKGTANGPNVTDNSTKICQSSDNGKASGPNVSGTPLVSEENDASDSDSSVASDDSEESDFDVDQEDRIDDVDIDMIDFRKHIDENVEWVGSTEEEVPQDEPFAYEEVDLEDYDSVLESNEEEFERRKALKKLAKNV</sequence>
<dbReference type="Gene3D" id="2.80.10.50">
    <property type="match status" value="1"/>
</dbReference>
<gene>
    <name evidence="4" type="ORF">CTI12_AA420970</name>
</gene>
<dbReference type="Pfam" id="PF26130">
    <property type="entry name" value="PB1-like"/>
    <property type="match status" value="1"/>
</dbReference>
<dbReference type="InterPro" id="IPR008999">
    <property type="entry name" value="Actin-crosslinking"/>
</dbReference>
<feature type="domain" description="DUF569" evidence="2">
    <location>
        <begin position="1"/>
        <end position="135"/>
    </location>
</feature>
<evidence type="ECO:0000313" key="5">
    <source>
        <dbReference type="Proteomes" id="UP000245207"/>
    </source>
</evidence>
<dbReference type="EMBL" id="PKPP01006536">
    <property type="protein sequence ID" value="PWA56201.1"/>
    <property type="molecule type" value="Genomic_DNA"/>
</dbReference>
<feature type="region of interest" description="Disordered" evidence="1">
    <location>
        <begin position="308"/>
        <end position="389"/>
    </location>
</feature>
<dbReference type="PANTHER" id="PTHR31205">
    <property type="entry name" value="ACTIN CROSS-LINKING PROTEIN (DUF569)"/>
    <property type="match status" value="1"/>
</dbReference>
<evidence type="ECO:0000259" key="2">
    <source>
        <dbReference type="Pfam" id="PF04601"/>
    </source>
</evidence>
<dbReference type="InterPro" id="IPR058594">
    <property type="entry name" value="PB1-like_dom_pln"/>
</dbReference>
<accession>A0A2U1M4M3</accession>
<comment type="caution">
    <text evidence="4">The sequence shown here is derived from an EMBL/GenBank/DDBJ whole genome shotgun (WGS) entry which is preliminary data.</text>
</comment>
<dbReference type="Proteomes" id="UP000245207">
    <property type="component" value="Unassembled WGS sequence"/>
</dbReference>
<evidence type="ECO:0000313" key="4">
    <source>
        <dbReference type="EMBL" id="PWA56201.1"/>
    </source>
</evidence>
<feature type="compositionally biased region" description="Basic and acidic residues" evidence="1">
    <location>
        <begin position="183"/>
        <end position="202"/>
    </location>
</feature>
<protein>
    <submittedName>
        <fullName evidence="4">Uncharacterized protein</fullName>
    </submittedName>
</protein>